<dbReference type="PROSITE" id="PS50097">
    <property type="entry name" value="BTB"/>
    <property type="match status" value="1"/>
</dbReference>
<dbReference type="SMART" id="SM00225">
    <property type="entry name" value="BTB"/>
    <property type="match status" value="1"/>
</dbReference>
<dbReference type="PANTHER" id="PTHR47843">
    <property type="entry name" value="BTB DOMAIN-CONTAINING PROTEIN-RELATED"/>
    <property type="match status" value="1"/>
</dbReference>
<dbReference type="Gene3D" id="3.30.710.10">
    <property type="entry name" value="Potassium Channel Kv1.1, Chain A"/>
    <property type="match status" value="1"/>
</dbReference>
<comment type="caution">
    <text evidence="2">The sequence shown here is derived from an EMBL/GenBank/DDBJ whole genome shotgun (WGS) entry which is preliminary data.</text>
</comment>
<accession>A0ABR1Y5D2</accession>
<dbReference type="PANTHER" id="PTHR47843:SF2">
    <property type="entry name" value="BTB DOMAIN-CONTAINING PROTEIN"/>
    <property type="match status" value="1"/>
</dbReference>
<proteinExistence type="predicted"/>
<dbReference type="SUPFAM" id="SSF54695">
    <property type="entry name" value="POZ domain"/>
    <property type="match status" value="1"/>
</dbReference>
<reference evidence="2 3" key="1">
    <citation type="journal article" date="2022" name="G3 (Bethesda)">
        <title>Enemy or ally: a genomic approach to elucidate the lifestyle of Phyllosticta citrichinaensis.</title>
        <authorList>
            <person name="Buijs V.A."/>
            <person name="Groenewald J.Z."/>
            <person name="Haridas S."/>
            <person name="LaButti K.M."/>
            <person name="Lipzen A."/>
            <person name="Martin F.M."/>
            <person name="Barry K."/>
            <person name="Grigoriev I.V."/>
            <person name="Crous P.W."/>
            <person name="Seidl M.F."/>
        </authorList>
    </citation>
    <scope>NUCLEOTIDE SEQUENCE [LARGE SCALE GENOMIC DNA]</scope>
    <source>
        <strain evidence="2 3">CBS 129764</strain>
    </source>
</reference>
<dbReference type="InterPro" id="IPR000210">
    <property type="entry name" value="BTB/POZ_dom"/>
</dbReference>
<gene>
    <name evidence="2" type="ORF">IWX90DRAFT_5803</name>
</gene>
<evidence type="ECO:0000313" key="3">
    <source>
        <dbReference type="Proteomes" id="UP001456524"/>
    </source>
</evidence>
<evidence type="ECO:0000259" key="1">
    <source>
        <dbReference type="PROSITE" id="PS50097"/>
    </source>
</evidence>
<organism evidence="2 3">
    <name type="scientific">Phyllosticta citrichinensis</name>
    <dbReference type="NCBI Taxonomy" id="1130410"/>
    <lineage>
        <taxon>Eukaryota</taxon>
        <taxon>Fungi</taxon>
        <taxon>Dikarya</taxon>
        <taxon>Ascomycota</taxon>
        <taxon>Pezizomycotina</taxon>
        <taxon>Dothideomycetes</taxon>
        <taxon>Dothideomycetes incertae sedis</taxon>
        <taxon>Botryosphaeriales</taxon>
        <taxon>Phyllostictaceae</taxon>
        <taxon>Phyllosticta</taxon>
    </lineage>
</organism>
<dbReference type="EMBL" id="JBBWUH010000001">
    <property type="protein sequence ID" value="KAK8177026.1"/>
    <property type="molecule type" value="Genomic_DNA"/>
</dbReference>
<name>A0ABR1Y5D2_9PEZI</name>
<dbReference type="Proteomes" id="UP001456524">
    <property type="component" value="Unassembled WGS sequence"/>
</dbReference>
<dbReference type="CDD" id="cd18186">
    <property type="entry name" value="BTB_POZ_ZBTB_KLHL-like"/>
    <property type="match status" value="1"/>
</dbReference>
<dbReference type="InterPro" id="IPR011333">
    <property type="entry name" value="SKP1/BTB/POZ_sf"/>
</dbReference>
<evidence type="ECO:0000313" key="2">
    <source>
        <dbReference type="EMBL" id="KAK8177026.1"/>
    </source>
</evidence>
<sequence>MGKRVSRNDKKTVDKIKRLLKGPTVNLIVGREQQAFTVHRTLLCRQSRFFINAFIGPWSEGRTRAMRLPDVEPAIMSAFVDWLYTATPPHAEIALELYVFADCYQMHRLKNGIVASLYAHWTKWNEILEEVEVKMDTLPGAQQLHFAMDNLPEMSPLLQFMFAIHANWSGKMPEGHDWEELKDAMCRLVRYLPWRPRDLKTKAGYLEEEERLGKRWRAAREDVGRAHAGKKTKVEDDEDDAGFALAECRIGTITNTTSF</sequence>
<dbReference type="Pfam" id="PF00651">
    <property type="entry name" value="BTB"/>
    <property type="match status" value="1"/>
</dbReference>
<feature type="domain" description="BTB" evidence="1">
    <location>
        <begin position="23"/>
        <end position="92"/>
    </location>
</feature>
<protein>
    <recommendedName>
        <fullName evidence="1">BTB domain-containing protein</fullName>
    </recommendedName>
</protein>
<keyword evidence="3" id="KW-1185">Reference proteome</keyword>